<dbReference type="Gene3D" id="1.10.357.10">
    <property type="entry name" value="Tetracycline Repressor, domain 2"/>
    <property type="match status" value="1"/>
</dbReference>
<keyword evidence="7" id="KW-1185">Reference proteome</keyword>
<keyword evidence="3" id="KW-0804">Transcription</keyword>
<evidence type="ECO:0000259" key="5">
    <source>
        <dbReference type="PROSITE" id="PS50977"/>
    </source>
</evidence>
<dbReference type="PRINTS" id="PR00455">
    <property type="entry name" value="HTHTETR"/>
</dbReference>
<sequence length="222" mass="25451">MSDQETVIDEWQESESPFHSSQKEVRHTWTKRERELLDSARQVFIDEGYGSFSMRRVAKRAGVHLKTLQHYFNSKSELITAAMNFTLDEHYLAMYEEIDGGITNLSPEKALSWVLKFLIDDCTTMETGLFFVEIWALAARDPDACMALDSFYVRHRHQIANLISHANPALSESTVQLRAAVVAEHIEGLVMFIGHNKPKHPEMAGIKDEIHDQLMRYALSPE</sequence>
<dbReference type="PANTHER" id="PTHR30055">
    <property type="entry name" value="HTH-TYPE TRANSCRIPTIONAL REGULATOR RUTR"/>
    <property type="match status" value="1"/>
</dbReference>
<dbReference type="InterPro" id="IPR001647">
    <property type="entry name" value="HTH_TetR"/>
</dbReference>
<keyword evidence="2 4" id="KW-0238">DNA-binding</keyword>
<feature type="domain" description="HTH tetR-type" evidence="5">
    <location>
        <begin position="30"/>
        <end position="90"/>
    </location>
</feature>
<comment type="caution">
    <text evidence="6">The sequence shown here is derived from an EMBL/GenBank/DDBJ whole genome shotgun (WGS) entry which is preliminary data.</text>
</comment>
<evidence type="ECO:0000256" key="1">
    <source>
        <dbReference type="ARBA" id="ARBA00023015"/>
    </source>
</evidence>
<evidence type="ECO:0000313" key="7">
    <source>
        <dbReference type="Proteomes" id="UP001595776"/>
    </source>
</evidence>
<name>A0ABV8UE47_9PROT</name>
<gene>
    <name evidence="6" type="ORF">ACFO5Q_15120</name>
</gene>
<protein>
    <submittedName>
        <fullName evidence="6">TetR/AcrR family transcriptional regulator</fullName>
    </submittedName>
</protein>
<keyword evidence="1" id="KW-0805">Transcription regulation</keyword>
<accession>A0ABV8UE47</accession>
<dbReference type="Proteomes" id="UP001595776">
    <property type="component" value="Unassembled WGS sequence"/>
</dbReference>
<organism evidence="6 7">
    <name type="scientific">Kordiimonas lipolytica</name>
    <dbReference type="NCBI Taxonomy" id="1662421"/>
    <lineage>
        <taxon>Bacteria</taxon>
        <taxon>Pseudomonadati</taxon>
        <taxon>Pseudomonadota</taxon>
        <taxon>Alphaproteobacteria</taxon>
        <taxon>Kordiimonadales</taxon>
        <taxon>Kordiimonadaceae</taxon>
        <taxon>Kordiimonas</taxon>
    </lineage>
</organism>
<dbReference type="InterPro" id="IPR050109">
    <property type="entry name" value="HTH-type_TetR-like_transc_reg"/>
</dbReference>
<dbReference type="RefSeq" id="WP_197420939.1">
    <property type="nucleotide sequence ID" value="NZ_JBHSCR010000015.1"/>
</dbReference>
<proteinExistence type="predicted"/>
<evidence type="ECO:0000313" key="6">
    <source>
        <dbReference type="EMBL" id="MFC4349184.1"/>
    </source>
</evidence>
<feature type="DNA-binding region" description="H-T-H motif" evidence="4">
    <location>
        <begin position="53"/>
        <end position="72"/>
    </location>
</feature>
<evidence type="ECO:0000256" key="4">
    <source>
        <dbReference type="PROSITE-ProRule" id="PRU00335"/>
    </source>
</evidence>
<dbReference type="PROSITE" id="PS50977">
    <property type="entry name" value="HTH_TETR_2"/>
    <property type="match status" value="1"/>
</dbReference>
<dbReference type="InterPro" id="IPR009057">
    <property type="entry name" value="Homeodomain-like_sf"/>
</dbReference>
<evidence type="ECO:0000256" key="2">
    <source>
        <dbReference type="ARBA" id="ARBA00023125"/>
    </source>
</evidence>
<dbReference type="EMBL" id="JBHSCR010000015">
    <property type="protein sequence ID" value="MFC4349184.1"/>
    <property type="molecule type" value="Genomic_DNA"/>
</dbReference>
<dbReference type="Pfam" id="PF00440">
    <property type="entry name" value="TetR_N"/>
    <property type="match status" value="1"/>
</dbReference>
<reference evidence="7" key="1">
    <citation type="journal article" date="2019" name="Int. J. Syst. Evol. Microbiol.">
        <title>The Global Catalogue of Microorganisms (GCM) 10K type strain sequencing project: providing services to taxonomists for standard genome sequencing and annotation.</title>
        <authorList>
            <consortium name="The Broad Institute Genomics Platform"/>
            <consortium name="The Broad Institute Genome Sequencing Center for Infectious Disease"/>
            <person name="Wu L."/>
            <person name="Ma J."/>
        </authorList>
    </citation>
    <scope>NUCLEOTIDE SEQUENCE [LARGE SCALE GENOMIC DNA]</scope>
    <source>
        <strain evidence="7">CGMCC 1.15304</strain>
    </source>
</reference>
<evidence type="ECO:0000256" key="3">
    <source>
        <dbReference type="ARBA" id="ARBA00023163"/>
    </source>
</evidence>
<dbReference type="SUPFAM" id="SSF46689">
    <property type="entry name" value="Homeodomain-like"/>
    <property type="match status" value="1"/>
</dbReference>
<dbReference type="PANTHER" id="PTHR30055:SF234">
    <property type="entry name" value="HTH-TYPE TRANSCRIPTIONAL REGULATOR BETI"/>
    <property type="match status" value="1"/>
</dbReference>